<dbReference type="Gene3D" id="3.40.50.360">
    <property type="match status" value="1"/>
</dbReference>
<dbReference type="EMBL" id="CAEZYQ010000008">
    <property type="protein sequence ID" value="CAB4741055.1"/>
    <property type="molecule type" value="Genomic_DNA"/>
</dbReference>
<reference evidence="2" key="1">
    <citation type="submission" date="2020-05" db="EMBL/GenBank/DDBJ databases">
        <authorList>
            <person name="Chiriac C."/>
            <person name="Salcher M."/>
            <person name="Ghai R."/>
            <person name="Kavagutti S V."/>
        </authorList>
    </citation>
    <scope>NUCLEOTIDE SEQUENCE</scope>
</reference>
<feature type="domain" description="NADPH-dependent FMN reductase-like" evidence="1">
    <location>
        <begin position="36"/>
        <end position="82"/>
    </location>
</feature>
<name>A0A6J6T295_9ZZZZ</name>
<evidence type="ECO:0000313" key="2">
    <source>
        <dbReference type="EMBL" id="CAB4741055.1"/>
    </source>
</evidence>
<dbReference type="AlphaFoldDB" id="A0A6J6T295"/>
<protein>
    <submittedName>
        <fullName evidence="2">Unannotated protein</fullName>
    </submittedName>
</protein>
<dbReference type="GO" id="GO:0016491">
    <property type="term" value="F:oxidoreductase activity"/>
    <property type="evidence" value="ECO:0007669"/>
    <property type="project" value="InterPro"/>
</dbReference>
<dbReference type="InterPro" id="IPR029039">
    <property type="entry name" value="Flavoprotein-like_sf"/>
</dbReference>
<dbReference type="Pfam" id="PF03358">
    <property type="entry name" value="FMN_red"/>
    <property type="match status" value="1"/>
</dbReference>
<organism evidence="2">
    <name type="scientific">freshwater metagenome</name>
    <dbReference type="NCBI Taxonomy" id="449393"/>
    <lineage>
        <taxon>unclassified sequences</taxon>
        <taxon>metagenomes</taxon>
        <taxon>ecological metagenomes</taxon>
    </lineage>
</organism>
<dbReference type="SUPFAM" id="SSF52218">
    <property type="entry name" value="Flavoproteins"/>
    <property type="match status" value="1"/>
</dbReference>
<accession>A0A6J6T295</accession>
<gene>
    <name evidence="2" type="ORF">UFOPK2761_01279</name>
</gene>
<sequence length="161" mass="16576">MARLLLVHHSPTPTLRDLTDAVLAGTRDEAVTGVEVVERTALEASAEDVLAADGYLLVTPANFGYMSGALKHFFDSLFLQVGGALGEDGSAAGSSGGRRPFGLAVHGRYDTTGAVRSVLAITGALPWQQAAPVLEVLGDPDEKARAAAYELGGTLAALLSS</sequence>
<evidence type="ECO:0000259" key="1">
    <source>
        <dbReference type="Pfam" id="PF03358"/>
    </source>
</evidence>
<dbReference type="InterPro" id="IPR005025">
    <property type="entry name" value="FMN_Rdtase-like_dom"/>
</dbReference>
<proteinExistence type="predicted"/>